<evidence type="ECO:0000256" key="1">
    <source>
        <dbReference type="SAM" id="MobiDB-lite"/>
    </source>
</evidence>
<dbReference type="KEGG" id="cci:CC1G_03483"/>
<feature type="region of interest" description="Disordered" evidence="1">
    <location>
        <begin position="1"/>
        <end position="73"/>
    </location>
</feature>
<gene>
    <name evidence="2" type="ORF">CC1G_03483</name>
</gene>
<dbReference type="OrthoDB" id="2887859at2759"/>
<evidence type="ECO:0000313" key="3">
    <source>
        <dbReference type="Proteomes" id="UP000001861"/>
    </source>
</evidence>
<name>A8NCC5_COPC7</name>
<protein>
    <submittedName>
        <fullName evidence="2">Uncharacterized protein</fullName>
    </submittedName>
</protein>
<evidence type="ECO:0000313" key="2">
    <source>
        <dbReference type="EMBL" id="EAU89218.2"/>
    </source>
</evidence>
<organism evidence="2 3">
    <name type="scientific">Coprinopsis cinerea (strain Okayama-7 / 130 / ATCC MYA-4618 / FGSC 9003)</name>
    <name type="common">Inky cap fungus</name>
    <name type="synonym">Hormographiella aspergillata</name>
    <dbReference type="NCBI Taxonomy" id="240176"/>
    <lineage>
        <taxon>Eukaryota</taxon>
        <taxon>Fungi</taxon>
        <taxon>Dikarya</taxon>
        <taxon>Basidiomycota</taxon>
        <taxon>Agaricomycotina</taxon>
        <taxon>Agaricomycetes</taxon>
        <taxon>Agaricomycetidae</taxon>
        <taxon>Agaricales</taxon>
        <taxon>Agaricineae</taxon>
        <taxon>Psathyrellaceae</taxon>
        <taxon>Coprinopsis</taxon>
    </lineage>
</organism>
<dbReference type="RefSeq" id="XP_001832469.2">
    <property type="nucleotide sequence ID" value="XM_001832417.2"/>
</dbReference>
<comment type="caution">
    <text evidence="2">The sequence shown here is derived from an EMBL/GenBank/DDBJ whole genome shotgun (WGS) entry which is preliminary data.</text>
</comment>
<dbReference type="EMBL" id="AACS02000009">
    <property type="protein sequence ID" value="EAU89218.2"/>
    <property type="molecule type" value="Genomic_DNA"/>
</dbReference>
<dbReference type="VEuPathDB" id="FungiDB:CC1G_03483"/>
<dbReference type="HOGENOM" id="CLU_1366187_0_0_1"/>
<reference evidence="2 3" key="1">
    <citation type="journal article" date="2010" name="Proc. Natl. Acad. Sci. U.S.A.">
        <title>Insights into evolution of multicellular fungi from the assembled chromosomes of the mushroom Coprinopsis cinerea (Coprinus cinereus).</title>
        <authorList>
            <person name="Stajich J.E."/>
            <person name="Wilke S.K."/>
            <person name="Ahren D."/>
            <person name="Au C.H."/>
            <person name="Birren B.W."/>
            <person name="Borodovsky M."/>
            <person name="Burns C."/>
            <person name="Canback B."/>
            <person name="Casselton L.A."/>
            <person name="Cheng C.K."/>
            <person name="Deng J."/>
            <person name="Dietrich F.S."/>
            <person name="Fargo D.C."/>
            <person name="Farman M.L."/>
            <person name="Gathman A.C."/>
            <person name="Goldberg J."/>
            <person name="Guigo R."/>
            <person name="Hoegger P.J."/>
            <person name="Hooker J.B."/>
            <person name="Huggins A."/>
            <person name="James T.Y."/>
            <person name="Kamada T."/>
            <person name="Kilaru S."/>
            <person name="Kodira C."/>
            <person name="Kues U."/>
            <person name="Kupfer D."/>
            <person name="Kwan H.S."/>
            <person name="Lomsadze A."/>
            <person name="Li W."/>
            <person name="Lilly W.W."/>
            <person name="Ma L.J."/>
            <person name="Mackey A.J."/>
            <person name="Manning G."/>
            <person name="Martin F."/>
            <person name="Muraguchi H."/>
            <person name="Natvig D.O."/>
            <person name="Palmerini H."/>
            <person name="Ramesh M.A."/>
            <person name="Rehmeyer C.J."/>
            <person name="Roe B.A."/>
            <person name="Shenoy N."/>
            <person name="Stanke M."/>
            <person name="Ter-Hovhannisyan V."/>
            <person name="Tunlid A."/>
            <person name="Velagapudi R."/>
            <person name="Vision T.J."/>
            <person name="Zeng Q."/>
            <person name="Zolan M.E."/>
            <person name="Pukkila P.J."/>
        </authorList>
    </citation>
    <scope>NUCLEOTIDE SEQUENCE [LARGE SCALE GENOMIC DNA]</scope>
    <source>
        <strain evidence="3">Okayama-7 / 130 / ATCC MYA-4618 / FGSC 9003</strain>
    </source>
</reference>
<feature type="compositionally biased region" description="Basic and acidic residues" evidence="1">
    <location>
        <begin position="7"/>
        <end position="32"/>
    </location>
</feature>
<dbReference type="InParanoid" id="A8NCC5"/>
<dbReference type="AlphaFoldDB" id="A8NCC5"/>
<proteinExistence type="predicted"/>
<dbReference type="GeneID" id="6008956"/>
<keyword evidence="3" id="KW-1185">Reference proteome</keyword>
<accession>A8NCC5</accession>
<sequence length="204" mass="24254">MARTRKYKSEEDLRRAKCEKSKRSNKEDINTRRREKYARQRSSVSGRKTPRKPKSDQKNHYQAPASRTKSPRRDLQVECLVEQAEKIFLDWRLVINQSSRKFLDRLCSDYLRLRSSDDPQLIRRTIETHLSAFERSRERLEELHRKVLQISGTGESLKRIEGYTKPIVDLIVDLEDVAAEMDVDGEKFARRFSMGSLYYQRQEE</sequence>
<dbReference type="Proteomes" id="UP000001861">
    <property type="component" value="Unassembled WGS sequence"/>
</dbReference>